<dbReference type="Pfam" id="PF01613">
    <property type="entry name" value="Flavin_Reduct"/>
    <property type="match status" value="1"/>
</dbReference>
<dbReference type="Proteomes" id="UP000262954">
    <property type="component" value="Unassembled WGS sequence"/>
</dbReference>
<accession>A0A354M026</accession>
<reference evidence="3 4" key="1">
    <citation type="journal article" date="2018" name="Nat. Biotechnol.">
        <title>A standardized bacterial taxonomy based on genome phylogeny substantially revises the tree of life.</title>
        <authorList>
            <person name="Parks D.H."/>
            <person name="Chuvochina M."/>
            <person name="Waite D.W."/>
            <person name="Rinke C."/>
            <person name="Skarshewski A."/>
            <person name="Chaumeil P.A."/>
            <person name="Hugenholtz P."/>
        </authorList>
    </citation>
    <scope>NUCLEOTIDE SEQUENCE [LARGE SCALE GENOMIC DNA]</scope>
    <source>
        <strain evidence="3">UBA11482</strain>
    </source>
</reference>
<sequence>MRKIDISVLKDNVIDLIGKQWMLITAGNIDHYNMMTASWGTIGFLWGKPVACVVIRPQRYTLEFVEEEECFTLSFFNEQYRSALKLCGTKSGKEIDKAKAAGITPFEPSRGCVAFKEARLIFKCRKLYCDQLRENSFIDKSILETWYPSRDLHKIFIGEIEEVWEE</sequence>
<evidence type="ECO:0000256" key="1">
    <source>
        <dbReference type="ARBA" id="ARBA00038054"/>
    </source>
</evidence>
<evidence type="ECO:0000313" key="3">
    <source>
        <dbReference type="EMBL" id="HBJ07865.1"/>
    </source>
</evidence>
<dbReference type="InterPro" id="IPR002563">
    <property type="entry name" value="Flavin_Rdtase-like_dom"/>
</dbReference>
<dbReference type="AlphaFoldDB" id="A0A354M026"/>
<feature type="domain" description="Flavin reductase like" evidence="2">
    <location>
        <begin position="20"/>
        <end position="165"/>
    </location>
</feature>
<gene>
    <name evidence="3" type="ORF">DDY73_02570</name>
</gene>
<dbReference type="GO" id="GO:0010181">
    <property type="term" value="F:FMN binding"/>
    <property type="evidence" value="ECO:0007669"/>
    <property type="project" value="InterPro"/>
</dbReference>
<protein>
    <submittedName>
        <fullName evidence="3">Flavin reductase</fullName>
    </submittedName>
</protein>
<dbReference type="GO" id="GO:0016646">
    <property type="term" value="F:oxidoreductase activity, acting on the CH-NH group of donors, NAD or NADP as acceptor"/>
    <property type="evidence" value="ECO:0007669"/>
    <property type="project" value="UniProtKB-ARBA"/>
</dbReference>
<proteinExistence type="inferred from homology"/>
<comment type="similarity">
    <text evidence="1">Belongs to the flavoredoxin family.</text>
</comment>
<evidence type="ECO:0000259" key="2">
    <source>
        <dbReference type="Pfam" id="PF01613"/>
    </source>
</evidence>
<dbReference type="SUPFAM" id="SSF50475">
    <property type="entry name" value="FMN-binding split barrel"/>
    <property type="match status" value="1"/>
</dbReference>
<organism evidence="3 4">
    <name type="scientific">Coprobacter fastidiosus</name>
    <dbReference type="NCBI Taxonomy" id="1099853"/>
    <lineage>
        <taxon>Bacteria</taxon>
        <taxon>Pseudomonadati</taxon>
        <taxon>Bacteroidota</taxon>
        <taxon>Bacteroidia</taxon>
        <taxon>Bacteroidales</taxon>
        <taxon>Barnesiellaceae</taxon>
        <taxon>Coprobacter</taxon>
    </lineage>
</organism>
<evidence type="ECO:0000313" key="4">
    <source>
        <dbReference type="Proteomes" id="UP000262954"/>
    </source>
</evidence>
<dbReference type="GeneID" id="92928340"/>
<dbReference type="RefSeq" id="WP_022390173.1">
    <property type="nucleotide sequence ID" value="NZ_AP028032.1"/>
</dbReference>
<name>A0A354M026_9BACT</name>
<dbReference type="InterPro" id="IPR052174">
    <property type="entry name" value="Flavoredoxin"/>
</dbReference>
<dbReference type="PANTHER" id="PTHR43567">
    <property type="entry name" value="FLAVOREDOXIN-RELATED-RELATED"/>
    <property type="match status" value="1"/>
</dbReference>
<dbReference type="PANTHER" id="PTHR43567:SF5">
    <property type="entry name" value="HYPOTHETICAL CYTOSOLIC PROTEIN"/>
    <property type="match status" value="1"/>
</dbReference>
<comment type="caution">
    <text evidence="3">The sequence shown here is derived from an EMBL/GenBank/DDBJ whole genome shotgun (WGS) entry which is preliminary data.</text>
</comment>
<dbReference type="InterPro" id="IPR012349">
    <property type="entry name" value="Split_barrel_FMN-bd"/>
</dbReference>
<dbReference type="EMBL" id="DNWC01000037">
    <property type="protein sequence ID" value="HBJ07865.1"/>
    <property type="molecule type" value="Genomic_DNA"/>
</dbReference>
<dbReference type="Gene3D" id="2.30.110.10">
    <property type="entry name" value="Electron Transport, Fmn-binding Protein, Chain A"/>
    <property type="match status" value="1"/>
</dbReference>